<keyword evidence="3" id="KW-1185">Reference proteome</keyword>
<evidence type="ECO:0000313" key="3">
    <source>
        <dbReference type="Proteomes" id="UP000028725"/>
    </source>
</evidence>
<protein>
    <recommendedName>
        <fullName evidence="4">Beta-ketoacyl synthase N-terminal domain-containing protein</fullName>
    </recommendedName>
</protein>
<reference evidence="2 3" key="1">
    <citation type="submission" date="2014-04" db="EMBL/GenBank/DDBJ databases">
        <title>Genome assembly of Hyalangium minutum DSM 14724.</title>
        <authorList>
            <person name="Sharma G."/>
            <person name="Subramanian S."/>
        </authorList>
    </citation>
    <scope>NUCLEOTIDE SEQUENCE [LARGE SCALE GENOMIC DNA]</scope>
    <source>
        <strain evidence="2 3">DSM 14724</strain>
    </source>
</reference>
<organism evidence="2 3">
    <name type="scientific">Hyalangium minutum</name>
    <dbReference type="NCBI Taxonomy" id="394096"/>
    <lineage>
        <taxon>Bacteria</taxon>
        <taxon>Pseudomonadati</taxon>
        <taxon>Myxococcota</taxon>
        <taxon>Myxococcia</taxon>
        <taxon>Myxococcales</taxon>
        <taxon>Cystobacterineae</taxon>
        <taxon>Archangiaceae</taxon>
        <taxon>Hyalangium</taxon>
    </lineage>
</organism>
<evidence type="ECO:0000313" key="2">
    <source>
        <dbReference type="EMBL" id="KFE70574.1"/>
    </source>
</evidence>
<accession>A0A085WSB1</accession>
<dbReference type="AlphaFoldDB" id="A0A085WSB1"/>
<dbReference type="EMBL" id="JMCB01000003">
    <property type="protein sequence ID" value="KFE70574.1"/>
    <property type="molecule type" value="Genomic_DNA"/>
</dbReference>
<name>A0A085WSB1_9BACT</name>
<comment type="caution">
    <text evidence="2">The sequence shown here is derived from an EMBL/GenBank/DDBJ whole genome shotgun (WGS) entry which is preliminary data.</text>
</comment>
<dbReference type="STRING" id="394096.DB31_5616"/>
<proteinExistence type="predicted"/>
<gene>
    <name evidence="2" type="ORF">DB31_5616</name>
</gene>
<dbReference type="GO" id="GO:0016746">
    <property type="term" value="F:acyltransferase activity"/>
    <property type="evidence" value="ECO:0007669"/>
    <property type="project" value="InterPro"/>
</dbReference>
<dbReference type="OrthoDB" id="5523708at2"/>
<feature type="chain" id="PRO_5001800213" description="Beta-ketoacyl synthase N-terminal domain-containing protein" evidence="1">
    <location>
        <begin position="23"/>
        <end position="378"/>
    </location>
</feature>
<evidence type="ECO:0000256" key="1">
    <source>
        <dbReference type="SAM" id="SignalP"/>
    </source>
</evidence>
<dbReference type="SUPFAM" id="SSF53901">
    <property type="entry name" value="Thiolase-like"/>
    <property type="match status" value="2"/>
</dbReference>
<dbReference type="Gene3D" id="3.40.47.10">
    <property type="match status" value="1"/>
</dbReference>
<keyword evidence="1" id="KW-0732">Signal</keyword>
<sequence length="378" mass="39314">MMGWVKTIGLASSLGPLIPACAAFRAGVSRPSAAPDAEVFFQGDEEPATVAVHVLPAATFGFSGVGRLIALLTEALADLATRADLSALDAQAGLYVALPDPEARGFTPSKEPEDENADTVEERVAALGARVVEGTFAALRHPWRGPPARLFHGGNAAFGMALAAAAEDLKNRRVSTALVCAVDSLASPETVRFLNDEGLLKTEDHPTGLIPGEAAVALLLSPTSAARAEAQGTPVFLRSVALDTDPHPVGADRPTDAQPLAGCLLTALGPLSPQARVPLLISDHDGQHWRAYEWGLLQLQLASRERSLTDAPAWLPALSFGHTGVASGGLGAAVAFRAFQRGYAPAPSILVLSSSDTGERAALHFSSEEPSAPGRSRR</sequence>
<evidence type="ECO:0008006" key="4">
    <source>
        <dbReference type="Google" id="ProtNLM"/>
    </source>
</evidence>
<dbReference type="InterPro" id="IPR016039">
    <property type="entry name" value="Thiolase-like"/>
</dbReference>
<dbReference type="Proteomes" id="UP000028725">
    <property type="component" value="Unassembled WGS sequence"/>
</dbReference>
<feature type="signal peptide" evidence="1">
    <location>
        <begin position="1"/>
        <end position="22"/>
    </location>
</feature>